<dbReference type="EnsemblPlants" id="OGLUM12G10480.1">
    <property type="protein sequence ID" value="OGLUM12G10480.1"/>
    <property type="gene ID" value="OGLUM12G10480"/>
</dbReference>
<reference evidence="2" key="2">
    <citation type="submission" date="2018-05" db="EMBL/GenBank/DDBJ databases">
        <title>OgluRS3 (Oryza glumaepatula Reference Sequence Version 3).</title>
        <authorList>
            <person name="Zhang J."/>
            <person name="Kudrna D."/>
            <person name="Lee S."/>
            <person name="Talag J."/>
            <person name="Welchert J."/>
            <person name="Wing R.A."/>
        </authorList>
    </citation>
    <scope>NUCLEOTIDE SEQUENCE [LARGE SCALE GENOMIC DNA]</scope>
</reference>
<evidence type="ECO:0000313" key="2">
    <source>
        <dbReference type="EnsemblPlants" id="OGLUM12G10480.1"/>
    </source>
</evidence>
<dbReference type="Gramene" id="OGLUM12G10480.1">
    <property type="protein sequence ID" value="OGLUM12G10480.1"/>
    <property type="gene ID" value="OGLUM12G10480"/>
</dbReference>
<dbReference type="HOGENOM" id="CLU_2376260_0_0_1"/>
<proteinExistence type="predicted"/>
<protein>
    <submittedName>
        <fullName evidence="2">Uncharacterized protein</fullName>
    </submittedName>
</protein>
<name>A0A0E0BRL5_9ORYZ</name>
<organism evidence="2">
    <name type="scientific">Oryza glumipatula</name>
    <dbReference type="NCBI Taxonomy" id="40148"/>
    <lineage>
        <taxon>Eukaryota</taxon>
        <taxon>Viridiplantae</taxon>
        <taxon>Streptophyta</taxon>
        <taxon>Embryophyta</taxon>
        <taxon>Tracheophyta</taxon>
        <taxon>Spermatophyta</taxon>
        <taxon>Magnoliopsida</taxon>
        <taxon>Liliopsida</taxon>
        <taxon>Poales</taxon>
        <taxon>Poaceae</taxon>
        <taxon>BOP clade</taxon>
        <taxon>Oryzoideae</taxon>
        <taxon>Oryzeae</taxon>
        <taxon>Oryzinae</taxon>
        <taxon>Oryza</taxon>
    </lineage>
</organism>
<keyword evidence="3" id="KW-1185">Reference proteome</keyword>
<evidence type="ECO:0000256" key="1">
    <source>
        <dbReference type="SAM" id="MobiDB-lite"/>
    </source>
</evidence>
<reference evidence="2" key="1">
    <citation type="submission" date="2015-04" db="UniProtKB">
        <authorList>
            <consortium name="EnsemblPlants"/>
        </authorList>
    </citation>
    <scope>IDENTIFICATION</scope>
</reference>
<feature type="region of interest" description="Disordered" evidence="1">
    <location>
        <begin position="15"/>
        <end position="51"/>
    </location>
</feature>
<accession>A0A0E0BRL5</accession>
<sequence length="95" mass="10687">MYNLTAFMKNFLKKEAEMSKPRPRNTPVKPGAQARKPVKSAAKKPQVTPKMKKVWRVKQTTFGPSPPEPDRVEGCNIYSCSGLADDEEVEEEVAH</sequence>
<dbReference type="Proteomes" id="UP000026961">
    <property type="component" value="Chromosome 12"/>
</dbReference>
<dbReference type="AlphaFoldDB" id="A0A0E0BRL5"/>
<evidence type="ECO:0000313" key="3">
    <source>
        <dbReference type="Proteomes" id="UP000026961"/>
    </source>
</evidence>